<keyword evidence="1" id="KW-1133">Transmembrane helix</keyword>
<protein>
    <submittedName>
        <fullName evidence="2">Uncharacterized protein</fullName>
    </submittedName>
</protein>
<feature type="transmembrane region" description="Helical" evidence="1">
    <location>
        <begin position="14"/>
        <end position="34"/>
    </location>
</feature>
<organism evidence="2 3">
    <name type="scientific">Adineta ricciae</name>
    <name type="common">Rotifer</name>
    <dbReference type="NCBI Taxonomy" id="249248"/>
    <lineage>
        <taxon>Eukaryota</taxon>
        <taxon>Metazoa</taxon>
        <taxon>Spiralia</taxon>
        <taxon>Gnathifera</taxon>
        <taxon>Rotifera</taxon>
        <taxon>Eurotatoria</taxon>
        <taxon>Bdelloidea</taxon>
        <taxon>Adinetida</taxon>
        <taxon>Adinetidae</taxon>
        <taxon>Adineta</taxon>
    </lineage>
</organism>
<name>A0A813ZMU0_ADIRI</name>
<gene>
    <name evidence="2" type="ORF">EDS130_LOCUS9738</name>
</gene>
<dbReference type="AlphaFoldDB" id="A0A813ZMU0"/>
<keyword evidence="1" id="KW-0472">Membrane</keyword>
<reference evidence="2" key="1">
    <citation type="submission" date="2021-02" db="EMBL/GenBank/DDBJ databases">
        <authorList>
            <person name="Nowell W R."/>
        </authorList>
    </citation>
    <scope>NUCLEOTIDE SEQUENCE</scope>
</reference>
<accession>A0A813ZMU0</accession>
<sequence>MHVKYNHPLTTDSLLLLLYGTCFIHLFVCIDFVYRADYQETMTTNLNDLLAQTGITTTNKNGIISLNKSKADVDSDEDDEKPAPFKMPRAPPHVYSCFVVNRSSEAIDCDVYYNGRPEEDTFNEVVHVKIPAKDEKYFPRKIFQPDLPESYCRWVKIITKIHVKRANGTTLEVNYPFENVHQPIRNWEFHVREEGEILSKPPTRPANILKYENLDEYER</sequence>
<comment type="caution">
    <text evidence="2">The sequence shown here is derived from an EMBL/GenBank/DDBJ whole genome shotgun (WGS) entry which is preliminary data.</text>
</comment>
<dbReference type="Proteomes" id="UP000663852">
    <property type="component" value="Unassembled WGS sequence"/>
</dbReference>
<proteinExistence type="predicted"/>
<evidence type="ECO:0000256" key="1">
    <source>
        <dbReference type="SAM" id="Phobius"/>
    </source>
</evidence>
<evidence type="ECO:0000313" key="2">
    <source>
        <dbReference type="EMBL" id="CAF0900149.1"/>
    </source>
</evidence>
<evidence type="ECO:0000313" key="3">
    <source>
        <dbReference type="Proteomes" id="UP000663852"/>
    </source>
</evidence>
<dbReference type="EMBL" id="CAJNOJ010000033">
    <property type="protein sequence ID" value="CAF0900149.1"/>
    <property type="molecule type" value="Genomic_DNA"/>
</dbReference>
<keyword evidence="1" id="KW-0812">Transmembrane</keyword>